<gene>
    <name evidence="1" type="ORF">NK6_2220</name>
</gene>
<protein>
    <submittedName>
        <fullName evidence="1">S-adenosylmethionine synthetase</fullName>
    </submittedName>
</protein>
<dbReference type="PANTHER" id="PTHR36697:SF1">
    <property type="entry name" value="S-ADENOSYLMETHIONINE SYNTHASE"/>
    <property type="match status" value="1"/>
</dbReference>
<dbReference type="Gene3D" id="3.30.300.10">
    <property type="match status" value="1"/>
</dbReference>
<evidence type="ECO:0000313" key="1">
    <source>
        <dbReference type="EMBL" id="BAR55401.1"/>
    </source>
</evidence>
<evidence type="ECO:0000313" key="2">
    <source>
        <dbReference type="Proteomes" id="UP000063308"/>
    </source>
</evidence>
<dbReference type="Pfam" id="PF01941">
    <property type="entry name" value="AdoMet_Synthase"/>
    <property type="match status" value="1"/>
</dbReference>
<accession>A0A0E4BMP8</accession>
<dbReference type="AlphaFoldDB" id="A0A0E4BMP8"/>
<dbReference type="PANTHER" id="PTHR36697">
    <property type="entry name" value="S-ADENOSYLMETHIONINE SYNTHASE"/>
    <property type="match status" value="1"/>
</dbReference>
<dbReference type="Proteomes" id="UP000063308">
    <property type="component" value="Chromosome"/>
</dbReference>
<organism evidence="1 2">
    <name type="scientific">Bradyrhizobium diazoefficiens</name>
    <dbReference type="NCBI Taxonomy" id="1355477"/>
    <lineage>
        <taxon>Bacteria</taxon>
        <taxon>Pseudomonadati</taxon>
        <taxon>Pseudomonadota</taxon>
        <taxon>Alphaproteobacteria</taxon>
        <taxon>Hyphomicrobiales</taxon>
        <taxon>Nitrobacteraceae</taxon>
        <taxon>Bradyrhizobium</taxon>
    </lineage>
</organism>
<dbReference type="RefSeq" id="WP_060908967.1">
    <property type="nucleotide sequence ID" value="NZ_CP126038.1"/>
</dbReference>
<sequence length="397" mass="42864">MFDLVLSQLDNRDDVEVIERKGAGHPDTICDALAETLSRNLCREYLRRFGHVLHYNVDKALLCGGRAMPTFNGGKVTDPIRILLAGRAVTNVGNEAIPVEDIAIEGSRAWLKANLHALDADRHVRIEALVHQGSQDLQSLFSRGSARQIPLANDTSFGVGHAPLSALERLVLAIEQGIHGRDRARDHPAWGEDIKIMAVRSGEGVKLTIACAMIGRFLNDMDSYLQQKAALAEYVRERASEHGFRDCEVAVNAADDAASDSIYLTVTGTSAEAGDDGQVGRGNRVNGLITPWRPMSLEAAAGKNPVSHVGKIYNILAKRVAETLVSAIPEVSAAQCLIVSRIGAPVSMPDLVHLRLATKDGVPPEELRERGAEIVSDHLGRIPELVGELVAGATHVY</sequence>
<dbReference type="NCBIfam" id="NF003366">
    <property type="entry name" value="PRK04439.1-5"/>
    <property type="match status" value="1"/>
</dbReference>
<reference evidence="1 2" key="1">
    <citation type="submission" date="2014-11" db="EMBL/GenBank/DDBJ databases">
        <title>Symbiosis island explosion on the genome of extra-slow-growing strains of soybean bradyrhizobia with massive insertion sequences.</title>
        <authorList>
            <person name="Iida T."/>
            <person name="Minamisawa K."/>
        </authorList>
    </citation>
    <scope>NUCLEOTIDE SEQUENCE [LARGE SCALE GENOMIC DNA]</scope>
    <source>
        <strain evidence="1 2">NK6</strain>
    </source>
</reference>
<dbReference type="Gene3D" id="3.30.300.280">
    <property type="entry name" value="S-adenosylmethionine synthetase, C-terminal domain"/>
    <property type="match status" value="2"/>
</dbReference>
<proteinExistence type="predicted"/>
<dbReference type="InterPro" id="IPR027790">
    <property type="entry name" value="AdoMet_synthase_2_family"/>
</dbReference>
<name>A0A0E4BMP8_9BRAD</name>
<dbReference type="InterPro" id="IPR042544">
    <property type="entry name" value="AdoMet_synthase_3"/>
</dbReference>
<dbReference type="EMBL" id="AP014685">
    <property type="protein sequence ID" value="BAR55401.1"/>
    <property type="molecule type" value="Genomic_DNA"/>
</dbReference>